<evidence type="ECO:0000256" key="11">
    <source>
        <dbReference type="PIRSR" id="PIRSR000350-2"/>
    </source>
</evidence>
<dbReference type="Gene3D" id="3.30.390.30">
    <property type="match status" value="1"/>
</dbReference>
<dbReference type="Gene3D" id="3.50.50.60">
    <property type="entry name" value="FAD/NAD(P)-binding domain"/>
    <property type="match status" value="2"/>
</dbReference>
<keyword evidence="9 14" id="KW-0676">Redox-active center</keyword>
<dbReference type="InterPro" id="IPR016156">
    <property type="entry name" value="FAD/NAD-linked_Rdtase_dimer_sf"/>
</dbReference>
<dbReference type="InterPro" id="IPR012999">
    <property type="entry name" value="Pyr_OxRdtase_I_AS"/>
</dbReference>
<keyword evidence="4 14" id="KW-0285">Flavoprotein</keyword>
<dbReference type="AlphaFoldDB" id="A0A4P6YWB8"/>
<comment type="catalytic activity">
    <reaction evidence="10 14">
        <text>N(6)-[(R)-dihydrolipoyl]-L-lysyl-[protein] + NAD(+) = N(6)-[(R)-lipoyl]-L-lysyl-[protein] + NADH + H(+)</text>
        <dbReference type="Rhea" id="RHEA:15045"/>
        <dbReference type="Rhea" id="RHEA-COMP:10474"/>
        <dbReference type="Rhea" id="RHEA-COMP:10475"/>
        <dbReference type="ChEBI" id="CHEBI:15378"/>
        <dbReference type="ChEBI" id="CHEBI:57540"/>
        <dbReference type="ChEBI" id="CHEBI:57945"/>
        <dbReference type="ChEBI" id="CHEBI:83099"/>
        <dbReference type="ChEBI" id="CHEBI:83100"/>
        <dbReference type="EC" id="1.8.1.4"/>
    </reaction>
</comment>
<feature type="domain" description="Pyridine nucleotide-disulphide oxidoreductase dimerisation" evidence="15">
    <location>
        <begin position="352"/>
        <end position="460"/>
    </location>
</feature>
<evidence type="ECO:0000256" key="2">
    <source>
        <dbReference type="ARBA" id="ARBA00012608"/>
    </source>
</evidence>
<dbReference type="PANTHER" id="PTHR22912:SF160">
    <property type="entry name" value="DIHYDROLIPOYL DEHYDROGENASE"/>
    <property type="match status" value="1"/>
</dbReference>
<keyword evidence="8" id="KW-1015">Disulfide bond</keyword>
<keyword evidence="7 12" id="KW-0520">NAD</keyword>
<keyword evidence="18" id="KW-1185">Reference proteome</keyword>
<protein>
    <recommendedName>
        <fullName evidence="3 14">Dihydrolipoyl dehydrogenase</fullName>
        <ecNumber evidence="2 14">1.8.1.4</ecNumber>
    </recommendedName>
</protein>
<evidence type="ECO:0000259" key="16">
    <source>
        <dbReference type="Pfam" id="PF07992"/>
    </source>
</evidence>
<feature type="binding site" evidence="12">
    <location>
        <begin position="186"/>
        <end position="193"/>
    </location>
    <ligand>
        <name>NAD(+)</name>
        <dbReference type="ChEBI" id="CHEBI:57540"/>
    </ligand>
</feature>
<dbReference type="Proteomes" id="UP000292886">
    <property type="component" value="Chromosome"/>
</dbReference>
<dbReference type="PRINTS" id="PR00368">
    <property type="entry name" value="FADPNR"/>
</dbReference>
<feature type="disulfide bond" description="Redox-active" evidence="13">
    <location>
        <begin position="47"/>
        <end position="52"/>
    </location>
</feature>
<comment type="cofactor">
    <cofactor evidence="12 14">
        <name>FAD</name>
        <dbReference type="ChEBI" id="CHEBI:57692"/>
    </cofactor>
    <text evidence="12 14">Binds 1 FAD per subunit.</text>
</comment>
<evidence type="ECO:0000256" key="12">
    <source>
        <dbReference type="PIRSR" id="PIRSR000350-3"/>
    </source>
</evidence>
<comment type="miscellaneous">
    <text evidence="14">The active site is a redox-active disulfide bond.</text>
</comment>
<dbReference type="InterPro" id="IPR006258">
    <property type="entry name" value="Lipoamide_DH"/>
</dbReference>
<organism evidence="17 18">
    <name type="scientific">Periweissella cryptocerci</name>
    <dbReference type="NCBI Taxonomy" id="2506420"/>
    <lineage>
        <taxon>Bacteria</taxon>
        <taxon>Bacillati</taxon>
        <taxon>Bacillota</taxon>
        <taxon>Bacilli</taxon>
        <taxon>Lactobacillales</taxon>
        <taxon>Lactobacillaceae</taxon>
        <taxon>Periweissella</taxon>
    </lineage>
</organism>
<dbReference type="KEGG" id="wei:EQG49_12050"/>
<keyword evidence="12" id="KW-0547">Nucleotide-binding</keyword>
<feature type="domain" description="FAD/NAD(P)-binding" evidence="16">
    <location>
        <begin position="12"/>
        <end position="332"/>
    </location>
</feature>
<feature type="binding site" evidence="12">
    <location>
        <position position="56"/>
    </location>
    <ligand>
        <name>FAD</name>
        <dbReference type="ChEBI" id="CHEBI:57692"/>
    </ligand>
</feature>
<evidence type="ECO:0000256" key="1">
    <source>
        <dbReference type="ARBA" id="ARBA00007532"/>
    </source>
</evidence>
<sequence>MVVGDFAEERETIVVGSGPGGYVAAIHAAELGQKVMIVERDEIGGVCLNVGCIPSKALINAGHRYQAMQADQFGITSTGATLDFTKTQAWKDNEVVKRLTSGVEMLLKKHKIEIVKGEVYLHDNHKLRVMSETSDSAAQSYQFDNLILATGSRPIEIPNFKFAGRVVDSTGGLNLKEVPKELVVIGGGYIGAELAGAYANLGAHVTILEGTPSILPNFEKDMVELVLKSLKEKGVAVITGAMAQKSEQTDHDVTVTYKVGDDEHTITADYCMVTVGRRPNTDEMGLEYTDVVIGQRGLIEVDQQGRTAAPNIFAIGDIVAGAALAHKSSFEGKVAAEAISGDASAAVDYLGMPAVCYTDPELATVGITKAEATEKGLHVKASKFPFAANGRAITLAETDGFVRLVSTDDGTLVGAQVAGPGASDLIAELTLAVNSGMNVEDIALTIHAHPTLAEATMEAADIALGMPTNI</sequence>
<feature type="binding site" evidence="12">
    <location>
        <begin position="150"/>
        <end position="152"/>
    </location>
    <ligand>
        <name>FAD</name>
        <dbReference type="ChEBI" id="CHEBI:57692"/>
    </ligand>
</feature>
<evidence type="ECO:0000256" key="5">
    <source>
        <dbReference type="ARBA" id="ARBA00022827"/>
    </source>
</evidence>
<accession>A0A4P6YWB8</accession>
<dbReference type="InterPro" id="IPR050151">
    <property type="entry name" value="Class-I_Pyr_Nuc-Dis_Oxidored"/>
</dbReference>
<dbReference type="PIRSF" id="PIRSF000350">
    <property type="entry name" value="Mercury_reductase_MerA"/>
    <property type="match status" value="1"/>
</dbReference>
<evidence type="ECO:0000256" key="7">
    <source>
        <dbReference type="ARBA" id="ARBA00023027"/>
    </source>
</evidence>
<dbReference type="NCBIfam" id="TIGR01350">
    <property type="entry name" value="lipoamide_DH"/>
    <property type="match status" value="1"/>
</dbReference>
<evidence type="ECO:0000313" key="18">
    <source>
        <dbReference type="Proteomes" id="UP000292886"/>
    </source>
</evidence>
<dbReference type="Pfam" id="PF07992">
    <property type="entry name" value="Pyr_redox_2"/>
    <property type="match status" value="1"/>
</dbReference>
<dbReference type="GO" id="GO:0004148">
    <property type="term" value="F:dihydrolipoyl dehydrogenase (NADH) activity"/>
    <property type="evidence" value="ECO:0007669"/>
    <property type="project" value="UniProtKB-EC"/>
</dbReference>
<dbReference type="SUPFAM" id="SSF51905">
    <property type="entry name" value="FAD/NAD(P)-binding domain"/>
    <property type="match status" value="1"/>
</dbReference>
<dbReference type="InterPro" id="IPR036188">
    <property type="entry name" value="FAD/NAD-bd_sf"/>
</dbReference>
<dbReference type="GO" id="GO:0050660">
    <property type="term" value="F:flavin adenine dinucleotide binding"/>
    <property type="evidence" value="ECO:0007669"/>
    <property type="project" value="InterPro"/>
</dbReference>
<dbReference type="PANTHER" id="PTHR22912">
    <property type="entry name" value="DISULFIDE OXIDOREDUCTASE"/>
    <property type="match status" value="1"/>
</dbReference>
<dbReference type="EMBL" id="CP037940">
    <property type="protein sequence ID" value="QBO37134.1"/>
    <property type="molecule type" value="Genomic_DNA"/>
</dbReference>
<dbReference type="Pfam" id="PF02852">
    <property type="entry name" value="Pyr_redox_dim"/>
    <property type="match status" value="1"/>
</dbReference>
<dbReference type="EC" id="1.8.1.4" evidence="2 14"/>
<dbReference type="FunFam" id="3.30.390.30:FF:000001">
    <property type="entry name" value="Dihydrolipoyl dehydrogenase"/>
    <property type="match status" value="1"/>
</dbReference>
<proteinExistence type="inferred from homology"/>
<gene>
    <name evidence="17" type="primary">lpdA</name>
    <name evidence="17" type="ORF">EQG49_12050</name>
</gene>
<reference evidence="18" key="1">
    <citation type="submission" date="2019-03" db="EMBL/GenBank/DDBJ databases">
        <title>Weissella sp. 26KH-42 Genome sequencing.</title>
        <authorList>
            <person name="Heo J."/>
            <person name="Kim S.-J."/>
            <person name="Kim J.-S."/>
            <person name="Hong S.-B."/>
            <person name="Kwon S.-W."/>
        </authorList>
    </citation>
    <scope>NUCLEOTIDE SEQUENCE [LARGE SCALE GENOMIC DNA]</scope>
    <source>
        <strain evidence="18">26KH-42</strain>
    </source>
</reference>
<feature type="active site" description="Proton acceptor" evidence="11">
    <location>
        <position position="449"/>
    </location>
</feature>
<evidence type="ECO:0000256" key="10">
    <source>
        <dbReference type="ARBA" id="ARBA00049187"/>
    </source>
</evidence>
<name>A0A4P6YWB8_9LACO</name>
<evidence type="ECO:0000256" key="6">
    <source>
        <dbReference type="ARBA" id="ARBA00023002"/>
    </source>
</evidence>
<keyword evidence="5 12" id="KW-0274">FAD</keyword>
<evidence type="ECO:0000256" key="13">
    <source>
        <dbReference type="PIRSR" id="PIRSR000350-4"/>
    </source>
</evidence>
<feature type="binding site" evidence="12">
    <location>
        <position position="276"/>
    </location>
    <ligand>
        <name>NAD(+)</name>
        <dbReference type="ChEBI" id="CHEBI:57540"/>
    </ligand>
</feature>
<dbReference type="OrthoDB" id="9800167at2"/>
<dbReference type="GO" id="GO:0006103">
    <property type="term" value="P:2-oxoglutarate metabolic process"/>
    <property type="evidence" value="ECO:0007669"/>
    <property type="project" value="TreeGrafter"/>
</dbReference>
<feature type="binding site" evidence="12">
    <location>
        <position position="317"/>
    </location>
    <ligand>
        <name>FAD</name>
        <dbReference type="ChEBI" id="CHEBI:57692"/>
    </ligand>
</feature>
<dbReference type="InterPro" id="IPR004099">
    <property type="entry name" value="Pyr_nucl-diS_OxRdtase_dimer"/>
</dbReference>
<dbReference type="SUPFAM" id="SSF55424">
    <property type="entry name" value="FAD/NAD-linked reductases, dimerisation (C-terminal) domain"/>
    <property type="match status" value="1"/>
</dbReference>
<dbReference type="RefSeq" id="WP_133364211.1">
    <property type="nucleotide sequence ID" value="NZ_CP037940.1"/>
</dbReference>
<feature type="binding site" evidence="12">
    <location>
        <position position="209"/>
    </location>
    <ligand>
        <name>NAD(+)</name>
        <dbReference type="ChEBI" id="CHEBI:57540"/>
    </ligand>
</feature>
<dbReference type="PRINTS" id="PR00411">
    <property type="entry name" value="PNDRDTASEI"/>
</dbReference>
<evidence type="ECO:0000256" key="14">
    <source>
        <dbReference type="RuleBase" id="RU003692"/>
    </source>
</evidence>
<dbReference type="PROSITE" id="PS00076">
    <property type="entry name" value="PYRIDINE_REDOX_1"/>
    <property type="match status" value="1"/>
</dbReference>
<dbReference type="InterPro" id="IPR023753">
    <property type="entry name" value="FAD/NAD-binding_dom"/>
</dbReference>
<evidence type="ECO:0000259" key="15">
    <source>
        <dbReference type="Pfam" id="PF02852"/>
    </source>
</evidence>
<comment type="similarity">
    <text evidence="1 14">Belongs to the class-I pyridine nucleotide-disulfide oxidoreductase family.</text>
</comment>
<evidence type="ECO:0000256" key="3">
    <source>
        <dbReference type="ARBA" id="ARBA00016961"/>
    </source>
</evidence>
<evidence type="ECO:0000256" key="4">
    <source>
        <dbReference type="ARBA" id="ARBA00022630"/>
    </source>
</evidence>
<keyword evidence="6 14" id="KW-0560">Oxidoreductase</keyword>
<evidence type="ECO:0000313" key="17">
    <source>
        <dbReference type="EMBL" id="QBO37134.1"/>
    </source>
</evidence>
<evidence type="ECO:0000256" key="9">
    <source>
        <dbReference type="ARBA" id="ARBA00023284"/>
    </source>
</evidence>
<dbReference type="InterPro" id="IPR001100">
    <property type="entry name" value="Pyr_nuc-diS_OxRdtase"/>
</dbReference>
<evidence type="ECO:0000256" key="8">
    <source>
        <dbReference type="ARBA" id="ARBA00023157"/>
    </source>
</evidence>